<dbReference type="PROSITE" id="PS00688">
    <property type="entry name" value="SIGMA54_INTERACT_3"/>
    <property type="match status" value="1"/>
</dbReference>
<reference evidence="9" key="1">
    <citation type="submission" date="2012-06" db="EMBL/GenBank/DDBJ databases">
        <title>Complete sequence of Desulfitobacterium dehalogenans ATCC 51507.</title>
        <authorList>
            <person name="Lucas S."/>
            <person name="Han J."/>
            <person name="Lapidus A."/>
            <person name="Cheng J.-F."/>
            <person name="Goodwin L."/>
            <person name="Pitluck S."/>
            <person name="Peters L."/>
            <person name="Ovchinnikova G."/>
            <person name="Teshima H."/>
            <person name="Detter J.C."/>
            <person name="Han C."/>
            <person name="Tapia R."/>
            <person name="Land M."/>
            <person name="Hauser L."/>
            <person name="Kyrpides N."/>
            <person name="Ivanova N."/>
            <person name="Pagani I."/>
            <person name="Kruse T."/>
            <person name="de Vos W.M."/>
            <person name="Smidt H."/>
            <person name="Woyke T."/>
        </authorList>
    </citation>
    <scope>NUCLEOTIDE SEQUENCE [LARGE SCALE GENOMIC DNA]</scope>
    <source>
        <strain evidence="9">ATCC 51507 / DSM 9161 / JW/IU-DC1</strain>
    </source>
</reference>
<dbReference type="SUPFAM" id="SSF46689">
    <property type="entry name" value="Homeodomain-like"/>
    <property type="match status" value="1"/>
</dbReference>
<reference evidence="8 9" key="2">
    <citation type="journal article" date="2015" name="J. Bacteriol.">
        <title>Genomic, proteomic, and biochemical analysis of the organohalide respiratory pathway in Desulfitobacterium dehalogenans.</title>
        <authorList>
            <person name="Kruse T."/>
            <person name="van de Pas B.A."/>
            <person name="Atteia A."/>
            <person name="Krab K."/>
            <person name="Hagen W.R."/>
            <person name="Goodwin L."/>
            <person name="Chain P."/>
            <person name="Boeren S."/>
            <person name="Maphosa F."/>
            <person name="Schraa G."/>
            <person name="de Vos W.M."/>
            <person name="van der Oost J."/>
            <person name="Smidt H."/>
            <person name="Stams A.J."/>
        </authorList>
    </citation>
    <scope>NUCLEOTIDE SEQUENCE [LARGE SCALE GENOMIC DNA]</scope>
    <source>
        <strain evidence="9">ATCC 51507 / DSM 9161 / JW/IU-DC1</strain>
    </source>
</reference>
<sequence>MKTMSAKELGTKDFQEILDNIMESVSVMDENGVVMWTNKANREKLGITTEVIGKEAKYLVQEGLIDKAVVYEAIESGKFTASIISKGSEKDVIVYCNPVYDEEGKIKFLVSSAMTCSEVNQILETLETERRINKTYLAEIKHLRNTLLLGEDFVIESTNMKCLLEDVQKLAPIDCSVLVTGESGVGKEVMVKTIHKNSIRKEGPFITVSIPSIPDNLLEAELFGYEEGAFTGATRGGKIGLFELAQGGTLFLDEIGDIPYALQVKLLRAIENGEIRRVGGTKLIKIDTRIIAATNKHLEQMIKKSLFREDLFYRLSVMHLHIKPLRERLEDIKPLGEQFIQNFNNKYKTDKKITEPAFNLMKKYPWPGNVRELKNLVERLGILSNGDLITAEDVQAVLSKISNTIDDIDPDHLSDDWKTNSQLTEEYSSYERTKILEALKTAHGNKTKAAELLGISRTKLYRKLKNL</sequence>
<dbReference type="InterPro" id="IPR025944">
    <property type="entry name" value="Sigma_54_int_dom_CS"/>
</dbReference>
<evidence type="ECO:0000259" key="6">
    <source>
        <dbReference type="PROSITE" id="PS50045"/>
    </source>
</evidence>
<dbReference type="InterPro" id="IPR027417">
    <property type="entry name" value="P-loop_NTPase"/>
</dbReference>
<dbReference type="InterPro" id="IPR025662">
    <property type="entry name" value="Sigma_54_int_dom_ATP-bd_1"/>
</dbReference>
<keyword evidence="5" id="KW-0804">Transcription</keyword>
<dbReference type="GO" id="GO:0005524">
    <property type="term" value="F:ATP binding"/>
    <property type="evidence" value="ECO:0007669"/>
    <property type="project" value="UniProtKB-KW"/>
</dbReference>
<evidence type="ECO:0000256" key="1">
    <source>
        <dbReference type="ARBA" id="ARBA00022741"/>
    </source>
</evidence>
<evidence type="ECO:0000256" key="2">
    <source>
        <dbReference type="ARBA" id="ARBA00022840"/>
    </source>
</evidence>
<evidence type="ECO:0000313" key="9">
    <source>
        <dbReference type="Proteomes" id="UP000006053"/>
    </source>
</evidence>
<dbReference type="PRINTS" id="PR01590">
    <property type="entry name" value="HTHFIS"/>
</dbReference>
<dbReference type="InterPro" id="IPR000014">
    <property type="entry name" value="PAS"/>
</dbReference>
<dbReference type="Gene3D" id="1.10.10.60">
    <property type="entry name" value="Homeodomain-like"/>
    <property type="match status" value="1"/>
</dbReference>
<dbReference type="PROSITE" id="PS00675">
    <property type="entry name" value="SIGMA54_INTERACT_1"/>
    <property type="match status" value="1"/>
</dbReference>
<dbReference type="InterPro" id="IPR003593">
    <property type="entry name" value="AAA+_ATPase"/>
</dbReference>
<evidence type="ECO:0000256" key="5">
    <source>
        <dbReference type="ARBA" id="ARBA00023163"/>
    </source>
</evidence>
<accession>I4A4B7</accession>
<dbReference type="RefSeq" id="WP_014792298.1">
    <property type="nucleotide sequence ID" value="NC_018017.1"/>
</dbReference>
<dbReference type="EMBL" id="CP003348">
    <property type="protein sequence ID" value="AFL98801.1"/>
    <property type="molecule type" value="Genomic_DNA"/>
</dbReference>
<dbReference type="Gene3D" id="3.30.450.20">
    <property type="entry name" value="PAS domain"/>
    <property type="match status" value="1"/>
</dbReference>
<dbReference type="Gene3D" id="3.40.50.300">
    <property type="entry name" value="P-loop containing nucleotide triphosphate hydrolases"/>
    <property type="match status" value="1"/>
</dbReference>
<dbReference type="GO" id="GO:0043565">
    <property type="term" value="F:sequence-specific DNA binding"/>
    <property type="evidence" value="ECO:0007669"/>
    <property type="project" value="InterPro"/>
</dbReference>
<dbReference type="SUPFAM" id="SSF52540">
    <property type="entry name" value="P-loop containing nucleoside triphosphate hydrolases"/>
    <property type="match status" value="1"/>
</dbReference>
<dbReference type="GO" id="GO:0006355">
    <property type="term" value="P:regulation of DNA-templated transcription"/>
    <property type="evidence" value="ECO:0007669"/>
    <property type="project" value="InterPro"/>
</dbReference>
<dbReference type="SUPFAM" id="SSF55785">
    <property type="entry name" value="PYP-like sensor domain (PAS domain)"/>
    <property type="match status" value="1"/>
</dbReference>
<keyword evidence="2" id="KW-0067">ATP-binding</keyword>
<dbReference type="PROSITE" id="PS50112">
    <property type="entry name" value="PAS"/>
    <property type="match status" value="1"/>
</dbReference>
<gene>
    <name evidence="8" type="ordered locus">Desde_0333</name>
</gene>
<keyword evidence="1" id="KW-0547">Nucleotide-binding</keyword>
<dbReference type="PROSITE" id="PS00676">
    <property type="entry name" value="SIGMA54_INTERACT_2"/>
    <property type="match status" value="1"/>
</dbReference>
<name>I4A4B7_DESDJ</name>
<dbReference type="FunFam" id="3.40.50.300:FF:000006">
    <property type="entry name" value="DNA-binding transcriptional regulator NtrC"/>
    <property type="match status" value="1"/>
</dbReference>
<dbReference type="InterPro" id="IPR058031">
    <property type="entry name" value="AAA_lid_NorR"/>
</dbReference>
<dbReference type="AlphaFoldDB" id="I4A4B7"/>
<dbReference type="Pfam" id="PF02954">
    <property type="entry name" value="HTH_8"/>
    <property type="match status" value="1"/>
</dbReference>
<dbReference type="PROSITE" id="PS50045">
    <property type="entry name" value="SIGMA54_INTERACT_4"/>
    <property type="match status" value="1"/>
</dbReference>
<dbReference type="Proteomes" id="UP000006053">
    <property type="component" value="Chromosome"/>
</dbReference>
<dbReference type="eggNOG" id="COG3829">
    <property type="taxonomic scope" value="Bacteria"/>
</dbReference>
<protein>
    <submittedName>
        <fullName evidence="8">Transcriptional regulator containing PAS, AAA-type ATPase, and DNA-binding domains</fullName>
    </submittedName>
</protein>
<proteinExistence type="predicted"/>
<dbReference type="InterPro" id="IPR009057">
    <property type="entry name" value="Homeodomain-like_sf"/>
</dbReference>
<dbReference type="Pfam" id="PF25601">
    <property type="entry name" value="AAA_lid_14"/>
    <property type="match status" value="1"/>
</dbReference>
<evidence type="ECO:0000259" key="7">
    <source>
        <dbReference type="PROSITE" id="PS50112"/>
    </source>
</evidence>
<dbReference type="InterPro" id="IPR025943">
    <property type="entry name" value="Sigma_54_int_dom_ATP-bd_2"/>
</dbReference>
<feature type="domain" description="Sigma-54 factor interaction" evidence="6">
    <location>
        <begin position="153"/>
        <end position="382"/>
    </location>
</feature>
<dbReference type="InterPro" id="IPR035965">
    <property type="entry name" value="PAS-like_dom_sf"/>
</dbReference>
<dbReference type="KEGG" id="ddh:Desde_0333"/>
<dbReference type="Gene3D" id="1.10.8.60">
    <property type="match status" value="1"/>
</dbReference>
<feature type="domain" description="PAS" evidence="7">
    <location>
        <begin position="10"/>
        <end position="50"/>
    </location>
</feature>
<keyword evidence="4 8" id="KW-0238">DNA-binding</keyword>
<dbReference type="Pfam" id="PF00158">
    <property type="entry name" value="Sigma54_activat"/>
    <property type="match status" value="1"/>
</dbReference>
<dbReference type="STRING" id="756499.Desde_0333"/>
<evidence type="ECO:0000313" key="8">
    <source>
        <dbReference type="EMBL" id="AFL98801.1"/>
    </source>
</evidence>
<keyword evidence="3" id="KW-0805">Transcription regulation</keyword>
<keyword evidence="9" id="KW-1185">Reference proteome</keyword>
<dbReference type="InterPro" id="IPR002197">
    <property type="entry name" value="HTH_Fis"/>
</dbReference>
<dbReference type="HOGENOM" id="CLU_000445_8_1_9"/>
<dbReference type="CDD" id="cd00009">
    <property type="entry name" value="AAA"/>
    <property type="match status" value="1"/>
</dbReference>
<dbReference type="SMART" id="SM00382">
    <property type="entry name" value="AAA"/>
    <property type="match status" value="1"/>
</dbReference>
<organism evidence="8 9">
    <name type="scientific">Desulfitobacterium dehalogenans (strain ATCC 51507 / DSM 9161 / JW/IU-DC1)</name>
    <dbReference type="NCBI Taxonomy" id="756499"/>
    <lineage>
        <taxon>Bacteria</taxon>
        <taxon>Bacillati</taxon>
        <taxon>Bacillota</taxon>
        <taxon>Clostridia</taxon>
        <taxon>Eubacteriales</taxon>
        <taxon>Desulfitobacteriaceae</taxon>
        <taxon>Desulfitobacterium</taxon>
    </lineage>
</organism>
<evidence type="ECO:0000256" key="4">
    <source>
        <dbReference type="ARBA" id="ARBA00023125"/>
    </source>
</evidence>
<dbReference type="InterPro" id="IPR002078">
    <property type="entry name" value="Sigma_54_int"/>
</dbReference>
<dbReference type="PANTHER" id="PTHR32071">
    <property type="entry name" value="TRANSCRIPTIONAL REGULATORY PROTEIN"/>
    <property type="match status" value="1"/>
</dbReference>
<evidence type="ECO:0000256" key="3">
    <source>
        <dbReference type="ARBA" id="ARBA00023015"/>
    </source>
</evidence>